<accession>A0A0R1EH26</accession>
<dbReference type="PANTHER" id="PTHR12448:SF0">
    <property type="entry name" value="ATP SYNTHASE SUBUNIT EPSILON, MITOCHONDRIAL"/>
    <property type="match status" value="1"/>
</dbReference>
<dbReference type="PANTHER" id="PTHR12448">
    <property type="entry name" value="ATP SYNTHASE EPSILON CHAIN, MITOCHONDRIAL"/>
    <property type="match status" value="1"/>
</dbReference>
<dbReference type="SMR" id="A0A0R1EH26"/>
<proteinExistence type="inferred from homology"/>
<dbReference type="GO" id="GO:0016787">
    <property type="term" value="F:hydrolase activity"/>
    <property type="evidence" value="ECO:0007669"/>
    <property type="project" value="UniProtKB-KW"/>
</dbReference>
<dbReference type="GO" id="GO:0046933">
    <property type="term" value="F:proton-transporting ATP synthase activity, rotational mechanism"/>
    <property type="evidence" value="ECO:0007669"/>
    <property type="project" value="InterPro"/>
</dbReference>
<gene>
    <name evidence="2" type="primary">Dyak\GE16014</name>
    <name evidence="2" type="synonym">dyak_GLEANR_17476</name>
    <name evidence="2" type="synonym">GE16014</name>
    <name evidence="2" type="ORF">Dyak_GE16014</name>
</gene>
<reference evidence="2 3" key="2">
    <citation type="journal article" date="2007" name="PLoS Biol.">
        <title>Principles of genome evolution in the Drosophila melanogaster species group.</title>
        <authorList>
            <person name="Ranz J.M."/>
            <person name="Maurin D."/>
            <person name="Chan Y.S."/>
            <person name="von Grotthuss M."/>
            <person name="Hillier L.W."/>
            <person name="Roote J."/>
            <person name="Ashburner M."/>
            <person name="Bergman C.M."/>
        </authorList>
    </citation>
    <scope>NUCLEOTIDE SEQUENCE [LARGE SCALE GENOMIC DNA]</scope>
    <source>
        <strain evidence="3">Tai18E2 / Tucson 14021-0261.01</strain>
    </source>
</reference>
<keyword evidence="3" id="KW-1185">Reference proteome</keyword>
<dbReference type="Proteomes" id="UP000002282">
    <property type="component" value="Chromosome X"/>
</dbReference>
<sequence>MTAWRAAGITYIQYSNIAARILRESLKTGLRADAAKRDASHVKFTPWANGKPAHERA</sequence>
<dbReference type="EMBL" id="CM000162">
    <property type="protein sequence ID" value="KRK06362.1"/>
    <property type="molecule type" value="Genomic_DNA"/>
</dbReference>
<dbReference type="SUPFAM" id="SSF48690">
    <property type="entry name" value="Epsilon subunit of mitochondrial F1F0-ATP synthase"/>
    <property type="match status" value="1"/>
</dbReference>
<dbReference type="OrthoDB" id="269124at2759"/>
<comment type="similarity">
    <text evidence="1">Belongs to the eukaryotic ATPase epsilon family.</text>
</comment>
<keyword evidence="2" id="KW-0378">Hydrolase</keyword>
<dbReference type="InterPro" id="IPR006721">
    <property type="entry name" value="ATP_synth_F1_esu_mt"/>
</dbReference>
<dbReference type="InterPro" id="IPR036742">
    <property type="entry name" value="ATP_synth_F1_esu_sf_mt"/>
</dbReference>
<dbReference type="Pfam" id="PF04627">
    <property type="entry name" value="ATP-synt_Eps"/>
    <property type="match status" value="1"/>
</dbReference>
<evidence type="ECO:0000313" key="2">
    <source>
        <dbReference type="EMBL" id="KRK06362.1"/>
    </source>
</evidence>
<name>A0A0R1EH26_DROYA</name>
<dbReference type="CDD" id="cd12153">
    <property type="entry name" value="F1-ATPase_epsilon"/>
    <property type="match status" value="1"/>
</dbReference>
<dbReference type="GO" id="GO:0045259">
    <property type="term" value="C:proton-transporting ATP synthase complex"/>
    <property type="evidence" value="ECO:0007669"/>
    <property type="project" value="InterPro"/>
</dbReference>
<dbReference type="GO" id="GO:0005743">
    <property type="term" value="C:mitochondrial inner membrane"/>
    <property type="evidence" value="ECO:0007669"/>
    <property type="project" value="InterPro"/>
</dbReference>
<evidence type="ECO:0000256" key="1">
    <source>
        <dbReference type="ARBA" id="ARBA00009502"/>
    </source>
</evidence>
<dbReference type="EC" id="3.6.3.14" evidence="2"/>
<dbReference type="AlphaFoldDB" id="A0A0R1EH26"/>
<organism evidence="2 3">
    <name type="scientific">Drosophila yakuba</name>
    <name type="common">Fruit fly</name>
    <dbReference type="NCBI Taxonomy" id="7245"/>
    <lineage>
        <taxon>Eukaryota</taxon>
        <taxon>Metazoa</taxon>
        <taxon>Ecdysozoa</taxon>
        <taxon>Arthropoda</taxon>
        <taxon>Hexapoda</taxon>
        <taxon>Insecta</taxon>
        <taxon>Pterygota</taxon>
        <taxon>Neoptera</taxon>
        <taxon>Endopterygota</taxon>
        <taxon>Diptera</taxon>
        <taxon>Brachycera</taxon>
        <taxon>Muscomorpha</taxon>
        <taxon>Ephydroidea</taxon>
        <taxon>Drosophilidae</taxon>
        <taxon>Drosophila</taxon>
        <taxon>Sophophora</taxon>
    </lineage>
</organism>
<dbReference type="GO" id="GO:0042776">
    <property type="term" value="P:proton motive force-driven mitochondrial ATP synthesis"/>
    <property type="evidence" value="ECO:0007669"/>
    <property type="project" value="TreeGrafter"/>
</dbReference>
<dbReference type="Gene3D" id="1.10.1620.20">
    <property type="entry name" value="ATP synthase, F1 complex, epsilon subunit superfamily, mitochondrial"/>
    <property type="match status" value="1"/>
</dbReference>
<evidence type="ECO:0000313" key="3">
    <source>
        <dbReference type="Proteomes" id="UP000002282"/>
    </source>
</evidence>
<reference evidence="2 3" key="1">
    <citation type="journal article" date="2007" name="Nature">
        <title>Evolution of genes and genomes on the Drosophila phylogeny.</title>
        <authorList>
            <consortium name="Drosophila 12 Genomes Consortium"/>
            <person name="Clark A.G."/>
            <person name="Eisen M.B."/>
            <person name="Smith D.R."/>
            <person name="Bergman C.M."/>
            <person name="Oliver B."/>
            <person name="Markow T.A."/>
            <person name="Kaufman T.C."/>
            <person name="Kellis M."/>
            <person name="Gelbart W."/>
            <person name="Iyer V.N."/>
            <person name="Pollard D.A."/>
            <person name="Sackton T.B."/>
            <person name="Larracuente A.M."/>
            <person name="Singh N.D."/>
            <person name="Abad J.P."/>
            <person name="Abt D.N."/>
            <person name="Adryan B."/>
            <person name="Aguade M."/>
            <person name="Akashi H."/>
            <person name="Anderson W.W."/>
            <person name="Aquadro C.F."/>
            <person name="Ardell D.H."/>
            <person name="Arguello R."/>
            <person name="Artieri C.G."/>
            <person name="Barbash D.A."/>
            <person name="Barker D."/>
            <person name="Barsanti P."/>
            <person name="Batterham P."/>
            <person name="Batzoglou S."/>
            <person name="Begun D."/>
            <person name="Bhutkar A."/>
            <person name="Blanco E."/>
            <person name="Bosak S.A."/>
            <person name="Bradley R.K."/>
            <person name="Brand A.D."/>
            <person name="Brent M.R."/>
            <person name="Brooks A.N."/>
            <person name="Brown R.H."/>
            <person name="Butlin R.K."/>
            <person name="Caggese C."/>
            <person name="Calvi B.R."/>
            <person name="Bernardo de Carvalho A."/>
            <person name="Caspi A."/>
            <person name="Castrezana S."/>
            <person name="Celniker S.E."/>
            <person name="Chang J.L."/>
            <person name="Chapple C."/>
            <person name="Chatterji S."/>
            <person name="Chinwalla A."/>
            <person name="Civetta A."/>
            <person name="Clifton S.W."/>
            <person name="Comeron J.M."/>
            <person name="Costello J.C."/>
            <person name="Coyne J.A."/>
            <person name="Daub J."/>
            <person name="David R.G."/>
            <person name="Delcher A.L."/>
            <person name="Delehaunty K."/>
            <person name="Do C.B."/>
            <person name="Ebling H."/>
            <person name="Edwards K."/>
            <person name="Eickbush T."/>
            <person name="Evans J.D."/>
            <person name="Filipski A."/>
            <person name="Findeiss S."/>
            <person name="Freyhult E."/>
            <person name="Fulton L."/>
            <person name="Fulton R."/>
            <person name="Garcia A.C."/>
            <person name="Gardiner A."/>
            <person name="Garfield D.A."/>
            <person name="Garvin B.E."/>
            <person name="Gibson G."/>
            <person name="Gilbert D."/>
            <person name="Gnerre S."/>
            <person name="Godfrey J."/>
            <person name="Good R."/>
            <person name="Gotea V."/>
            <person name="Gravely B."/>
            <person name="Greenberg A.J."/>
            <person name="Griffiths-Jones S."/>
            <person name="Gross S."/>
            <person name="Guigo R."/>
            <person name="Gustafson E.A."/>
            <person name="Haerty W."/>
            <person name="Hahn M.W."/>
            <person name="Halligan D.L."/>
            <person name="Halpern A.L."/>
            <person name="Halter G.M."/>
            <person name="Han M.V."/>
            <person name="Heger A."/>
            <person name="Hillier L."/>
            <person name="Hinrichs A.S."/>
            <person name="Holmes I."/>
            <person name="Hoskins R.A."/>
            <person name="Hubisz M.J."/>
            <person name="Hultmark D."/>
            <person name="Huntley M.A."/>
            <person name="Jaffe D.B."/>
            <person name="Jagadeeshan S."/>
            <person name="Jeck W.R."/>
            <person name="Johnson J."/>
            <person name="Jones C.D."/>
            <person name="Jordan W.C."/>
            <person name="Karpen G.H."/>
            <person name="Kataoka E."/>
            <person name="Keightley P.D."/>
            <person name="Kheradpour P."/>
            <person name="Kirkness E.F."/>
            <person name="Koerich L.B."/>
            <person name="Kristiansen K."/>
            <person name="Kudrna D."/>
            <person name="Kulathinal R.J."/>
            <person name="Kumar S."/>
            <person name="Kwok R."/>
            <person name="Lander E."/>
            <person name="Langley C.H."/>
            <person name="Lapoint R."/>
            <person name="Lazzaro B.P."/>
            <person name="Lee S.J."/>
            <person name="Levesque L."/>
            <person name="Li R."/>
            <person name="Lin C.F."/>
            <person name="Lin M.F."/>
            <person name="Lindblad-Toh K."/>
            <person name="Llopart A."/>
            <person name="Long M."/>
            <person name="Low L."/>
            <person name="Lozovsky E."/>
            <person name="Lu J."/>
            <person name="Luo M."/>
            <person name="Machado C.A."/>
            <person name="Makalowski W."/>
            <person name="Marzo M."/>
            <person name="Matsuda M."/>
            <person name="Matzkin L."/>
            <person name="McAllister B."/>
            <person name="McBride C.S."/>
            <person name="McKernan B."/>
            <person name="McKernan K."/>
            <person name="Mendez-Lago M."/>
            <person name="Minx P."/>
            <person name="Mollenhauer M.U."/>
            <person name="Montooth K."/>
            <person name="Mount S.M."/>
            <person name="Mu X."/>
            <person name="Myers E."/>
            <person name="Negre B."/>
            <person name="Newfeld S."/>
            <person name="Nielsen R."/>
            <person name="Noor M.A."/>
            <person name="O'Grady P."/>
            <person name="Pachter L."/>
            <person name="Papaceit M."/>
            <person name="Parisi M.J."/>
            <person name="Parisi M."/>
            <person name="Parts L."/>
            <person name="Pedersen J.S."/>
            <person name="Pesole G."/>
            <person name="Phillippy A.M."/>
            <person name="Ponting C.P."/>
            <person name="Pop M."/>
            <person name="Porcelli D."/>
            <person name="Powell J.R."/>
            <person name="Prohaska S."/>
            <person name="Pruitt K."/>
            <person name="Puig M."/>
            <person name="Quesneville H."/>
            <person name="Ram K.R."/>
            <person name="Rand D."/>
            <person name="Rasmussen M.D."/>
            <person name="Reed L.K."/>
            <person name="Reenan R."/>
            <person name="Reily A."/>
            <person name="Remington K.A."/>
            <person name="Rieger T.T."/>
            <person name="Ritchie M.G."/>
            <person name="Robin C."/>
            <person name="Rogers Y.H."/>
            <person name="Rohde C."/>
            <person name="Rozas J."/>
            <person name="Rubenfield M.J."/>
            <person name="Ruiz A."/>
            <person name="Russo S."/>
            <person name="Salzberg S.L."/>
            <person name="Sanchez-Gracia A."/>
            <person name="Saranga D.J."/>
            <person name="Sato H."/>
            <person name="Schaeffer S.W."/>
            <person name="Schatz M.C."/>
            <person name="Schlenke T."/>
            <person name="Schwartz R."/>
            <person name="Segarra C."/>
            <person name="Singh R.S."/>
            <person name="Sirot L."/>
            <person name="Sirota M."/>
            <person name="Sisneros N.B."/>
            <person name="Smith C.D."/>
            <person name="Smith T.F."/>
            <person name="Spieth J."/>
            <person name="Stage D.E."/>
            <person name="Stark A."/>
            <person name="Stephan W."/>
            <person name="Strausberg R.L."/>
            <person name="Strempel S."/>
            <person name="Sturgill D."/>
            <person name="Sutton G."/>
            <person name="Sutton G.G."/>
            <person name="Tao W."/>
            <person name="Teichmann S."/>
            <person name="Tobari Y.N."/>
            <person name="Tomimura Y."/>
            <person name="Tsolas J.M."/>
            <person name="Valente V.L."/>
            <person name="Venter E."/>
            <person name="Venter J.C."/>
            <person name="Vicario S."/>
            <person name="Vieira F.G."/>
            <person name="Vilella A.J."/>
            <person name="Villasante A."/>
            <person name="Walenz B."/>
            <person name="Wang J."/>
            <person name="Wasserman M."/>
            <person name="Watts T."/>
            <person name="Wilson D."/>
            <person name="Wilson R.K."/>
            <person name="Wing R.A."/>
            <person name="Wolfner M.F."/>
            <person name="Wong A."/>
            <person name="Wong G.K."/>
            <person name="Wu C.I."/>
            <person name="Wu G."/>
            <person name="Yamamoto D."/>
            <person name="Yang H.P."/>
            <person name="Yang S.P."/>
            <person name="Yorke J.A."/>
            <person name="Yoshida K."/>
            <person name="Zdobnov E."/>
            <person name="Zhang P."/>
            <person name="Zhang Y."/>
            <person name="Zimin A.V."/>
            <person name="Baldwin J."/>
            <person name="Abdouelleil A."/>
            <person name="Abdulkadir J."/>
            <person name="Abebe A."/>
            <person name="Abera B."/>
            <person name="Abreu J."/>
            <person name="Acer S.C."/>
            <person name="Aftuck L."/>
            <person name="Alexander A."/>
            <person name="An P."/>
            <person name="Anderson E."/>
            <person name="Anderson S."/>
            <person name="Arachi H."/>
            <person name="Azer M."/>
            <person name="Bachantsang P."/>
            <person name="Barry A."/>
            <person name="Bayul T."/>
            <person name="Berlin A."/>
            <person name="Bessette D."/>
            <person name="Bloom T."/>
            <person name="Blye J."/>
            <person name="Boguslavskiy L."/>
            <person name="Bonnet C."/>
            <person name="Boukhgalter B."/>
            <person name="Bourzgui I."/>
            <person name="Brown A."/>
            <person name="Cahill P."/>
            <person name="Channer S."/>
            <person name="Cheshatsang Y."/>
            <person name="Chuda L."/>
            <person name="Citroen M."/>
            <person name="Collymore A."/>
            <person name="Cooke P."/>
            <person name="Costello M."/>
            <person name="D'Aco K."/>
            <person name="Daza R."/>
            <person name="De Haan G."/>
            <person name="DeGray S."/>
            <person name="DeMaso C."/>
            <person name="Dhargay N."/>
            <person name="Dooley K."/>
            <person name="Dooley E."/>
            <person name="Doricent M."/>
            <person name="Dorje P."/>
            <person name="Dorjee K."/>
            <person name="Dupes A."/>
            <person name="Elong R."/>
            <person name="Falk J."/>
            <person name="Farina A."/>
            <person name="Faro S."/>
            <person name="Ferguson D."/>
            <person name="Fisher S."/>
            <person name="Foley C.D."/>
            <person name="Franke A."/>
            <person name="Friedrich D."/>
            <person name="Gadbois L."/>
            <person name="Gearin G."/>
            <person name="Gearin C.R."/>
            <person name="Giannoukos G."/>
            <person name="Goode T."/>
            <person name="Graham J."/>
            <person name="Grandbois E."/>
            <person name="Grewal S."/>
            <person name="Gyaltsen K."/>
            <person name="Hafez N."/>
            <person name="Hagos B."/>
            <person name="Hall J."/>
            <person name="Henson C."/>
            <person name="Hollinger A."/>
            <person name="Honan T."/>
            <person name="Huard M.D."/>
            <person name="Hughes L."/>
            <person name="Hurhula B."/>
            <person name="Husby M.E."/>
            <person name="Kamat A."/>
            <person name="Kanga B."/>
            <person name="Kashin S."/>
            <person name="Khazanovich D."/>
            <person name="Kisner P."/>
            <person name="Lance K."/>
            <person name="Lara M."/>
            <person name="Lee W."/>
            <person name="Lennon N."/>
            <person name="Letendre F."/>
            <person name="LeVine R."/>
            <person name="Lipovsky A."/>
            <person name="Liu X."/>
            <person name="Liu J."/>
            <person name="Liu S."/>
            <person name="Lokyitsang T."/>
            <person name="Lokyitsang Y."/>
            <person name="Lubonja R."/>
            <person name="Lui A."/>
            <person name="MacDonald P."/>
            <person name="Magnisalis V."/>
            <person name="Maru K."/>
            <person name="Matthews C."/>
            <person name="McCusker W."/>
            <person name="McDonough S."/>
            <person name="Mehta T."/>
            <person name="Meldrim J."/>
            <person name="Meneus L."/>
            <person name="Mihai O."/>
            <person name="Mihalev A."/>
            <person name="Mihova T."/>
            <person name="Mittelman R."/>
            <person name="Mlenga V."/>
            <person name="Montmayeur A."/>
            <person name="Mulrain L."/>
            <person name="Navidi A."/>
            <person name="Naylor J."/>
            <person name="Negash T."/>
            <person name="Nguyen T."/>
            <person name="Nguyen N."/>
            <person name="Nicol R."/>
            <person name="Norbu C."/>
            <person name="Norbu N."/>
            <person name="Novod N."/>
            <person name="O'Neill B."/>
            <person name="Osman S."/>
            <person name="Markiewicz E."/>
            <person name="Oyono O.L."/>
            <person name="Patti C."/>
            <person name="Phunkhang P."/>
            <person name="Pierre F."/>
            <person name="Priest M."/>
            <person name="Raghuraman S."/>
            <person name="Rege F."/>
            <person name="Reyes R."/>
            <person name="Rise C."/>
            <person name="Rogov P."/>
            <person name="Ross K."/>
            <person name="Ryan E."/>
            <person name="Settipalli S."/>
            <person name="Shea T."/>
            <person name="Sherpa N."/>
            <person name="Shi L."/>
            <person name="Shih D."/>
            <person name="Sparrow T."/>
            <person name="Spaulding J."/>
            <person name="Stalker J."/>
            <person name="Stange-Thomann N."/>
            <person name="Stavropoulos S."/>
            <person name="Stone C."/>
            <person name="Strader C."/>
            <person name="Tesfaye S."/>
            <person name="Thomson T."/>
            <person name="Thoulutsang Y."/>
            <person name="Thoulutsang D."/>
            <person name="Topham K."/>
            <person name="Topping I."/>
            <person name="Tsamla T."/>
            <person name="Vassiliev H."/>
            <person name="Vo A."/>
            <person name="Wangchuk T."/>
            <person name="Wangdi T."/>
            <person name="Weiand M."/>
            <person name="Wilkinson J."/>
            <person name="Wilson A."/>
            <person name="Yadav S."/>
            <person name="Young G."/>
            <person name="Yu Q."/>
            <person name="Zembek L."/>
            <person name="Zhong D."/>
            <person name="Zimmer A."/>
            <person name="Zwirko Z."/>
            <person name="Jaffe D.B."/>
            <person name="Alvarez P."/>
            <person name="Brockman W."/>
            <person name="Butler J."/>
            <person name="Chin C."/>
            <person name="Gnerre S."/>
            <person name="Grabherr M."/>
            <person name="Kleber M."/>
            <person name="Mauceli E."/>
            <person name="MacCallum I."/>
        </authorList>
    </citation>
    <scope>NUCLEOTIDE SEQUENCE [LARGE SCALE GENOMIC DNA]</scope>
    <source>
        <strain evidence="3">Tai18E2 / Tucson 14021-0261.01</strain>
    </source>
</reference>
<protein>
    <submittedName>
        <fullName evidence="2">Uncharacterized protein, isoform B</fullName>
        <ecNumber evidence="2">3.6.3.14</ecNumber>
    </submittedName>
</protein>
<dbReference type="FunFam" id="1.10.1620.20:FF:000005">
    <property type="entry name" value="Uncharacterized protein, isoform A"/>
    <property type="match status" value="1"/>
</dbReference>